<dbReference type="InterPro" id="IPR032466">
    <property type="entry name" value="Metal_Hydrolase"/>
</dbReference>
<evidence type="ECO:0008006" key="3">
    <source>
        <dbReference type="Google" id="ProtNLM"/>
    </source>
</evidence>
<proteinExistence type="predicted"/>
<gene>
    <name evidence="1" type="ORF">OUQ99_02610</name>
</gene>
<dbReference type="Proteomes" id="UP001156498">
    <property type="component" value="Chromosome"/>
</dbReference>
<name>A0ABY6YNX1_9ACTN</name>
<organism evidence="1 2">
    <name type="scientific">Streptomonospora nanhaiensis</name>
    <dbReference type="NCBI Taxonomy" id="1323731"/>
    <lineage>
        <taxon>Bacteria</taxon>
        <taxon>Bacillati</taxon>
        <taxon>Actinomycetota</taxon>
        <taxon>Actinomycetes</taxon>
        <taxon>Streptosporangiales</taxon>
        <taxon>Nocardiopsidaceae</taxon>
        <taxon>Streptomonospora</taxon>
    </lineage>
</organism>
<dbReference type="Gene3D" id="3.20.20.140">
    <property type="entry name" value="Metal-dependent hydrolases"/>
    <property type="match status" value="1"/>
</dbReference>
<accession>A0ABY6YNX1</accession>
<protein>
    <recommendedName>
        <fullName evidence="3">Amidohydrolase-related domain-containing protein</fullName>
    </recommendedName>
</protein>
<evidence type="ECO:0000313" key="1">
    <source>
        <dbReference type="EMBL" id="WAE74035.1"/>
    </source>
</evidence>
<keyword evidence="2" id="KW-1185">Reference proteome</keyword>
<sequence length="356" mass="40174">MKAFVYHSHGIGQYDFSSLVPEDLSGIQKLSQERDLEILPTAFLGREKQEEFLEVVRAFGEQSAKGLLPNVAGFAVEGPILGPHGGIPRSGKWLPSAEEWQKLSELGKHGLRYVVIAPDAMELDEEIDDGLLFSDLMLSFYENGIKIALGHFHHDNPRRSSELTLNVVEFLHGHYESSPYLVLTDHLYNDMPRNFSHAWRTPEEWGRRDRELSAVMEEEWVEDNVSRLLGPVPATLLNEARAKRLIPCLNFDGRHVDLEICRRTVDYLGPENLIALTDHTEVDVMAGEQLSRIGSQELWCRDDGAVAAGSQGYEQQRRNMIDIGLAEDEIRTVFSTNPRAAIAYRPSAVKTESIRL</sequence>
<evidence type="ECO:0000313" key="2">
    <source>
        <dbReference type="Proteomes" id="UP001156498"/>
    </source>
</evidence>
<dbReference type="EMBL" id="CP113264">
    <property type="protein sequence ID" value="WAE74035.1"/>
    <property type="molecule type" value="Genomic_DNA"/>
</dbReference>
<dbReference type="SUPFAM" id="SSF51556">
    <property type="entry name" value="Metallo-dependent hydrolases"/>
    <property type="match status" value="1"/>
</dbReference>
<dbReference type="RefSeq" id="WP_267947813.1">
    <property type="nucleotide sequence ID" value="NZ_CP113264.1"/>
</dbReference>
<reference evidence="1 2" key="1">
    <citation type="journal article" date="2013" name="Int. J. Syst. Evol. Microbiol.">
        <title>Description of Streptomonospora sediminis sp. nov. and Streptomonospora nanhaiensis sp. nov., and reclassification of Nocardiopsis arabia Hozzein &amp; Goodfellow 2008 as Streptomonospora arabica comb. nov. and emended description of the genus Streptomonospora.</title>
        <authorList>
            <person name="Zhang D.F."/>
            <person name="Pan H.Q."/>
            <person name="He J."/>
            <person name="Zhang X.M."/>
            <person name="Zhang Y.G."/>
            <person name="Klenk H.P."/>
            <person name="Hu J.C."/>
            <person name="Li W.J."/>
        </authorList>
    </citation>
    <scope>NUCLEOTIDE SEQUENCE [LARGE SCALE GENOMIC DNA]</scope>
    <source>
        <strain evidence="1 2">12A09</strain>
    </source>
</reference>